<dbReference type="RefSeq" id="XP_067756540.1">
    <property type="nucleotide sequence ID" value="XM_067900519.1"/>
</dbReference>
<accession>A0A836ITI9</accession>
<dbReference type="GeneID" id="94290596"/>
<evidence type="ECO:0000313" key="2">
    <source>
        <dbReference type="EMBL" id="KAG5502768.1"/>
    </source>
</evidence>
<comment type="caution">
    <text evidence="2">The sequence shown here is derived from an EMBL/GenBank/DDBJ whole genome shotgun (WGS) entry which is preliminary data.</text>
</comment>
<protein>
    <submittedName>
        <fullName evidence="2">Uncharacterized protein</fullName>
    </submittedName>
</protein>
<dbReference type="Proteomes" id="UP000674318">
    <property type="component" value="Unassembled WGS sequence"/>
</dbReference>
<dbReference type="EMBL" id="JAFJZO010000025">
    <property type="protein sequence ID" value="KAG5502768.1"/>
    <property type="molecule type" value="Genomic_DNA"/>
</dbReference>
<organism evidence="2 3">
    <name type="scientific">Porcisia hertigi</name>
    <dbReference type="NCBI Taxonomy" id="2761500"/>
    <lineage>
        <taxon>Eukaryota</taxon>
        <taxon>Discoba</taxon>
        <taxon>Euglenozoa</taxon>
        <taxon>Kinetoplastea</taxon>
        <taxon>Metakinetoplastina</taxon>
        <taxon>Trypanosomatida</taxon>
        <taxon>Trypanosomatidae</taxon>
        <taxon>Leishmaniinae</taxon>
        <taxon>Porcisia</taxon>
    </lineage>
</organism>
<gene>
    <name evidence="2" type="ORF">JKF63_04535</name>
</gene>
<sequence length="201" mass="21942">MTSLSGASYVAAVERAATVVDATAVVRSSFTDTTVFFYGALLSAFQRYVAQQDAVAVPAETADTIDLLNLLAFKTVSDVDGTPDGVKALLVQHPGLTAKLQLLSFLTLCSQHTLTPDGLCLSYSDVELALGIHGAVPVQRVVLQAVQQRLCMARINEKERQVRVYSYESRNVTPDDLTNLKERLAQWVAYAEAHLRDIWPS</sequence>
<dbReference type="OrthoDB" id="10265275at2759"/>
<dbReference type="PANTHER" id="PTHR15350:SF5">
    <property type="entry name" value="COP9 SIGNALOSOME COMPLEX SUBUNIT 7"/>
    <property type="match status" value="1"/>
</dbReference>
<evidence type="ECO:0000256" key="1">
    <source>
        <dbReference type="ARBA" id="ARBA00022790"/>
    </source>
</evidence>
<dbReference type="PANTHER" id="PTHR15350">
    <property type="entry name" value="COP9 SIGNALOSOME COMPLEX SUBUNIT 7/DENDRITIC CELL PROTEIN GA17"/>
    <property type="match status" value="1"/>
</dbReference>
<reference evidence="2 3" key="1">
    <citation type="submission" date="2021-02" db="EMBL/GenBank/DDBJ databases">
        <title>Porcisia hertigi Genome sequencing and assembly.</title>
        <authorList>
            <person name="Almutairi H."/>
            <person name="Gatherer D."/>
        </authorList>
    </citation>
    <scope>NUCLEOTIDE SEQUENCE [LARGE SCALE GENOMIC DNA]</scope>
    <source>
        <strain evidence="2 3">C119</strain>
    </source>
</reference>
<dbReference type="AlphaFoldDB" id="A0A836ITI9"/>
<dbReference type="InterPro" id="IPR045237">
    <property type="entry name" value="COPS7/eIF3m"/>
</dbReference>
<evidence type="ECO:0000313" key="3">
    <source>
        <dbReference type="Proteomes" id="UP000674318"/>
    </source>
</evidence>
<dbReference type="GO" id="GO:0008180">
    <property type="term" value="C:COP9 signalosome"/>
    <property type="evidence" value="ECO:0007669"/>
    <property type="project" value="UniProtKB-KW"/>
</dbReference>
<name>A0A836ITI9_9TRYP</name>
<keyword evidence="3" id="KW-1185">Reference proteome</keyword>
<dbReference type="KEGG" id="phet:94290596"/>
<keyword evidence="1" id="KW-0736">Signalosome</keyword>
<proteinExistence type="predicted"/>